<sequence length="1013" mass="113241">MAVANECGGLPIAVVTVGRALNGKDEPSWRSALAQLRKSIGKNIRGVEENVFRVLELSDNYLESEEVKRCFLLCSLFPEDSDIEVEDIVRYVTGLELFGSIDSVGEARDRVHLYVDHLKKCFLLMDGNRYGCVKMHDVIRDVAISIASKEEHLFMVRCDAALNEWPENKRCGNYSVISMICTGMRSGLPDNLEFPRLQLLRIESDGFKITRLPGSLYQGMKELKVVALSSMSIKSLPTSLRCLTNLQTLSLSNCKLVDGDLSVIGELKNLEILSFTGSDMEELPREIGNLSRLKLLDLLKCSPTRIPYGVLSSLSKLEELYLGDSFSGWDDVEQGIQELTNGCTAELASLPNLVALNIYVPKNECWVWPRDVVTLGKLKAFAISLGTSYHIDFGPSTNTLVLQNPNISGSVEEMIFGLKMLLRVTNHLHLVKVRGLKNVLHDLDGDGFEHLMQLKVEHCLDLECLINTTDGQLPKEAFCTLKKLRMRCLPRLVHLCKGPFVQGSLRNLTYVEVDDCRIECYVFSHAIATNLVQLQELKVRDCSKLEVIVSKDEGEHEITSEEVYVEFPKLTLLDLSGLPKFTGFCKAINSTNLPQLKRLEVESIPKLNCLCPASRSDCDGNIEPLFNHKDLLSGIETLHVSTMDNLLEIWPGDLQAKLRNIKVVRCHKLSNILFSSRLTECMQDLERLVVDNCDSVEVVFDLCGINVGGKAEGPTAVALPCLADLELYNLQKLMHVWANYSPTIQGFQNLRFLTVHGCSSLRILLSTFIAKLLVNLQGLEIFACDAMEAILAWEQEDDDKETTNMTINIFPQLTSLRLWDLPLLTSFSPQACTFQGSFLKKVEIKNCPAMMTLPSAVQRMMDKQQEKRQKGKSKNLGDELHLPDEDQIDSSTTIDGDGLFPTSTCSSSRRERERTEEEEQIKKSTEEQIEEPGDDSIEISNNQVLELAGNAARDNKKTPIVLRHIQLATRNDEELNKLQVDVTIANGGVMPNIPNLLLPKKTGCSSKPSADED</sequence>
<proteinExistence type="predicted"/>
<reference evidence="1 2" key="1">
    <citation type="journal article" date="2021" name="Hortic Res">
        <title>High-quality reference genome and annotation aids understanding of berry development for evergreen blueberry (Vaccinium darrowii).</title>
        <authorList>
            <person name="Yu J."/>
            <person name="Hulse-Kemp A.M."/>
            <person name="Babiker E."/>
            <person name="Staton M."/>
        </authorList>
    </citation>
    <scope>NUCLEOTIDE SEQUENCE [LARGE SCALE GENOMIC DNA]</scope>
    <source>
        <strain evidence="2">cv. NJ 8807/NJ 8810</strain>
        <tissue evidence="1">Young leaf</tissue>
    </source>
</reference>
<name>A0ACB7XT13_9ERIC</name>
<accession>A0ACB7XT13</accession>
<keyword evidence="2" id="KW-1185">Reference proteome</keyword>
<comment type="caution">
    <text evidence="1">The sequence shown here is derived from an EMBL/GenBank/DDBJ whole genome shotgun (WGS) entry which is preliminary data.</text>
</comment>
<evidence type="ECO:0000313" key="2">
    <source>
        <dbReference type="Proteomes" id="UP000828048"/>
    </source>
</evidence>
<evidence type="ECO:0000313" key="1">
    <source>
        <dbReference type="EMBL" id="KAH7843922.1"/>
    </source>
</evidence>
<protein>
    <submittedName>
        <fullName evidence="1">Uncharacterized protein</fullName>
    </submittedName>
</protein>
<gene>
    <name evidence="1" type="ORF">Vadar_022429</name>
</gene>
<dbReference type="Proteomes" id="UP000828048">
    <property type="component" value="Chromosome 1"/>
</dbReference>
<dbReference type="EMBL" id="CM037151">
    <property type="protein sequence ID" value="KAH7843922.1"/>
    <property type="molecule type" value="Genomic_DNA"/>
</dbReference>
<organism evidence="1 2">
    <name type="scientific">Vaccinium darrowii</name>
    <dbReference type="NCBI Taxonomy" id="229202"/>
    <lineage>
        <taxon>Eukaryota</taxon>
        <taxon>Viridiplantae</taxon>
        <taxon>Streptophyta</taxon>
        <taxon>Embryophyta</taxon>
        <taxon>Tracheophyta</taxon>
        <taxon>Spermatophyta</taxon>
        <taxon>Magnoliopsida</taxon>
        <taxon>eudicotyledons</taxon>
        <taxon>Gunneridae</taxon>
        <taxon>Pentapetalae</taxon>
        <taxon>asterids</taxon>
        <taxon>Ericales</taxon>
        <taxon>Ericaceae</taxon>
        <taxon>Vaccinioideae</taxon>
        <taxon>Vaccinieae</taxon>
        <taxon>Vaccinium</taxon>
    </lineage>
</organism>